<dbReference type="Proteomes" id="UP000492821">
    <property type="component" value="Unassembled WGS sequence"/>
</dbReference>
<accession>A0A7E4V9J1</accession>
<evidence type="ECO:0000313" key="2">
    <source>
        <dbReference type="WBParaSite" id="Pan_g18238.t1"/>
    </source>
</evidence>
<organism evidence="1 2">
    <name type="scientific">Panagrellus redivivus</name>
    <name type="common">Microworm</name>
    <dbReference type="NCBI Taxonomy" id="6233"/>
    <lineage>
        <taxon>Eukaryota</taxon>
        <taxon>Metazoa</taxon>
        <taxon>Ecdysozoa</taxon>
        <taxon>Nematoda</taxon>
        <taxon>Chromadorea</taxon>
        <taxon>Rhabditida</taxon>
        <taxon>Tylenchina</taxon>
        <taxon>Panagrolaimomorpha</taxon>
        <taxon>Panagrolaimoidea</taxon>
        <taxon>Panagrolaimidae</taxon>
        <taxon>Panagrellus</taxon>
    </lineage>
</organism>
<name>A0A7E4V9J1_PANRE</name>
<keyword evidence="1" id="KW-1185">Reference proteome</keyword>
<proteinExistence type="predicted"/>
<reference evidence="2" key="2">
    <citation type="submission" date="2020-10" db="UniProtKB">
        <authorList>
            <consortium name="WormBaseParasite"/>
        </authorList>
    </citation>
    <scope>IDENTIFICATION</scope>
</reference>
<evidence type="ECO:0000313" key="1">
    <source>
        <dbReference type="Proteomes" id="UP000492821"/>
    </source>
</evidence>
<dbReference type="WBParaSite" id="Pan_g18238.t1">
    <property type="protein sequence ID" value="Pan_g18238.t1"/>
    <property type="gene ID" value="Pan_g18238"/>
</dbReference>
<reference evidence="1" key="1">
    <citation type="journal article" date="2013" name="Genetics">
        <title>The draft genome and transcriptome of Panagrellus redivivus are shaped by the harsh demands of a free-living lifestyle.</title>
        <authorList>
            <person name="Srinivasan J."/>
            <person name="Dillman A.R."/>
            <person name="Macchietto M.G."/>
            <person name="Heikkinen L."/>
            <person name="Lakso M."/>
            <person name="Fracchia K.M."/>
            <person name="Antoshechkin I."/>
            <person name="Mortazavi A."/>
            <person name="Wong G."/>
            <person name="Sternberg P.W."/>
        </authorList>
    </citation>
    <scope>NUCLEOTIDE SEQUENCE [LARGE SCALE GENOMIC DNA]</scope>
    <source>
        <strain evidence="1">MT8872</strain>
    </source>
</reference>
<protein>
    <submittedName>
        <fullName evidence="2">DUF1534 domain-containing protein</fullName>
    </submittedName>
</protein>
<dbReference type="AlphaFoldDB" id="A0A7E4V9J1"/>
<sequence>MCCNKTAGKVQSSRGILCQTETRRHIPFVLTSTGASVRRDFTTNPYRWTALNQRVSASVIACRRQIGPFRTPHQQKGCRRR</sequence>